<comment type="caution">
    <text evidence="1">The sequence shown here is derived from an EMBL/GenBank/DDBJ whole genome shotgun (WGS) entry which is preliminary data.</text>
</comment>
<dbReference type="EMBL" id="BMKQ01000001">
    <property type="protein sequence ID" value="GGF55427.1"/>
    <property type="molecule type" value="Genomic_DNA"/>
</dbReference>
<evidence type="ECO:0008006" key="3">
    <source>
        <dbReference type="Google" id="ProtNLM"/>
    </source>
</evidence>
<accession>A0A917F6C6</accession>
<protein>
    <recommendedName>
        <fullName evidence="3">Antitoxin</fullName>
    </recommendedName>
</protein>
<dbReference type="Pfam" id="PF14013">
    <property type="entry name" value="MT0933_antitox"/>
    <property type="match status" value="1"/>
</dbReference>
<dbReference type="Proteomes" id="UP000649179">
    <property type="component" value="Unassembled WGS sequence"/>
</dbReference>
<proteinExistence type="predicted"/>
<name>A0A917F6C6_9ACTN</name>
<organism evidence="1 2">
    <name type="scientific">Marmoricola endophyticus</name>
    <dbReference type="NCBI Taxonomy" id="2040280"/>
    <lineage>
        <taxon>Bacteria</taxon>
        <taxon>Bacillati</taxon>
        <taxon>Actinomycetota</taxon>
        <taxon>Actinomycetes</taxon>
        <taxon>Propionibacteriales</taxon>
        <taxon>Nocardioidaceae</taxon>
        <taxon>Marmoricola</taxon>
    </lineage>
</organism>
<keyword evidence="2" id="KW-1185">Reference proteome</keyword>
<reference evidence="1" key="1">
    <citation type="journal article" date="2014" name="Int. J. Syst. Evol. Microbiol.">
        <title>Complete genome sequence of Corynebacterium casei LMG S-19264T (=DSM 44701T), isolated from a smear-ripened cheese.</title>
        <authorList>
            <consortium name="US DOE Joint Genome Institute (JGI-PGF)"/>
            <person name="Walter F."/>
            <person name="Albersmeier A."/>
            <person name="Kalinowski J."/>
            <person name="Ruckert C."/>
        </authorList>
    </citation>
    <scope>NUCLEOTIDE SEQUENCE</scope>
    <source>
        <strain evidence="1">CGMCC 1.16067</strain>
    </source>
</reference>
<sequence>MGIFDKAKDFAQENADKVSDAVDKAADFADEKTGGKYSDKIDKASDFVKDQADKAGGEKKA</sequence>
<evidence type="ECO:0000313" key="1">
    <source>
        <dbReference type="EMBL" id="GGF55427.1"/>
    </source>
</evidence>
<dbReference type="RefSeq" id="WP_188780646.1">
    <property type="nucleotide sequence ID" value="NZ_BMKQ01000001.1"/>
</dbReference>
<gene>
    <name evidence="1" type="ORF">GCM10011519_31630</name>
</gene>
<evidence type="ECO:0000313" key="2">
    <source>
        <dbReference type="Proteomes" id="UP000649179"/>
    </source>
</evidence>
<dbReference type="AlphaFoldDB" id="A0A917F6C6"/>
<dbReference type="InterPro" id="IPR028037">
    <property type="entry name" value="Antitoxin_Rv0909/MT0933"/>
</dbReference>
<reference evidence="1" key="2">
    <citation type="submission" date="2020-09" db="EMBL/GenBank/DDBJ databases">
        <authorList>
            <person name="Sun Q."/>
            <person name="Zhou Y."/>
        </authorList>
    </citation>
    <scope>NUCLEOTIDE SEQUENCE</scope>
    <source>
        <strain evidence="1">CGMCC 1.16067</strain>
    </source>
</reference>